<evidence type="ECO:0000313" key="6">
    <source>
        <dbReference type="Proteomes" id="UP000244892"/>
    </source>
</evidence>
<keyword evidence="1 3" id="KW-0732">Signal</keyword>
<feature type="chain" id="PRO_5015955782" description="YNCE-like beta-propeller domain-containing protein" evidence="3">
    <location>
        <begin position="21"/>
        <end position="355"/>
    </location>
</feature>
<evidence type="ECO:0000256" key="1">
    <source>
        <dbReference type="ARBA" id="ARBA00022729"/>
    </source>
</evidence>
<dbReference type="PANTHER" id="PTHR47197">
    <property type="entry name" value="PROTEIN NIRF"/>
    <property type="match status" value="1"/>
</dbReference>
<sequence>MPRLALLASLTLAAVGPAHAAAPSAPASARGVAYVSHQDAGIAVIDLDTFQLRAELAVEGQGARGIGLTEDGQKLVVAVRESGDVQIIDIASKMVVQRIHVGKNPEFVRVRGDLAFVSYEPSSTGKPPKPGAHDARKADDDGDEEPARVAVIDLKQRKVLRHIVCGAETEGIEITPDGQRIVVTNEADHTLTLHDVRTGKRLKTVDTKRYGVRPRGIKLSPDGQTFVATLEFANKLLVLDRDLKPLRTVDTGASPYGVAFDSTGKHVLVAAARDQKLQVFDARSFDKVAEVPVGERCWHFSFTPDERQVLVTCGRSKETLVVDTASWQVTQKLPTQGLSWGVLTWPRAMGSLDQR</sequence>
<dbReference type="KEGG" id="aon:DEH84_10500"/>
<name>A0A2U8FWN5_9BURK</name>
<feature type="signal peptide" evidence="3">
    <location>
        <begin position="1"/>
        <end position="20"/>
    </location>
</feature>
<protein>
    <recommendedName>
        <fullName evidence="4">YNCE-like beta-propeller domain-containing protein</fullName>
    </recommendedName>
</protein>
<dbReference type="Proteomes" id="UP000244892">
    <property type="component" value="Chromosome"/>
</dbReference>
<dbReference type="AlphaFoldDB" id="A0A2U8FWN5"/>
<evidence type="ECO:0000259" key="4">
    <source>
        <dbReference type="Pfam" id="PF21783"/>
    </source>
</evidence>
<evidence type="ECO:0000256" key="2">
    <source>
        <dbReference type="SAM" id="MobiDB-lite"/>
    </source>
</evidence>
<dbReference type="SUPFAM" id="SSF50974">
    <property type="entry name" value="Nitrous oxide reductase, N-terminal domain"/>
    <property type="match status" value="1"/>
</dbReference>
<dbReference type="Pfam" id="PF21783">
    <property type="entry name" value="YNCE"/>
    <property type="match status" value="1"/>
</dbReference>
<feature type="domain" description="YNCE-like beta-propeller" evidence="4">
    <location>
        <begin position="27"/>
        <end position="108"/>
    </location>
</feature>
<evidence type="ECO:0000256" key="3">
    <source>
        <dbReference type="SAM" id="SignalP"/>
    </source>
</evidence>
<dbReference type="InterPro" id="IPR048433">
    <property type="entry name" value="YNCE-like_beta-prop"/>
</dbReference>
<dbReference type="Pfam" id="PF02239">
    <property type="entry name" value="Cytochrom_D1"/>
    <property type="match status" value="1"/>
</dbReference>
<reference evidence="5 6" key="1">
    <citation type="submission" date="2018-05" db="EMBL/GenBank/DDBJ databases">
        <title>complete genome sequence of Aquabacterium olei NBRC 110486.</title>
        <authorList>
            <person name="Tang B."/>
            <person name="Chang J."/>
            <person name="Zhang L."/>
            <person name="Yang H."/>
        </authorList>
    </citation>
    <scope>NUCLEOTIDE SEQUENCE [LARGE SCALE GENOMIC DNA]</scope>
    <source>
        <strain evidence="5 6">NBRC 110486</strain>
    </source>
</reference>
<keyword evidence="6" id="KW-1185">Reference proteome</keyword>
<dbReference type="EMBL" id="CP029210">
    <property type="protein sequence ID" value="AWI55218.1"/>
    <property type="molecule type" value="Genomic_DNA"/>
</dbReference>
<accession>A0A2U8FWN5</accession>
<dbReference type="InterPro" id="IPR015943">
    <property type="entry name" value="WD40/YVTN_repeat-like_dom_sf"/>
</dbReference>
<dbReference type="OrthoDB" id="9774579at2"/>
<proteinExistence type="predicted"/>
<dbReference type="PANTHER" id="PTHR47197:SF3">
    <property type="entry name" value="DIHYDRO-HEME D1 DEHYDROGENASE"/>
    <property type="match status" value="1"/>
</dbReference>
<organism evidence="5 6">
    <name type="scientific">Aquabacterium olei</name>
    <dbReference type="NCBI Taxonomy" id="1296669"/>
    <lineage>
        <taxon>Bacteria</taxon>
        <taxon>Pseudomonadati</taxon>
        <taxon>Pseudomonadota</taxon>
        <taxon>Betaproteobacteria</taxon>
        <taxon>Burkholderiales</taxon>
        <taxon>Aquabacterium</taxon>
    </lineage>
</organism>
<dbReference type="Gene3D" id="2.130.10.10">
    <property type="entry name" value="YVTN repeat-like/Quinoprotein amine dehydrogenase"/>
    <property type="match status" value="2"/>
</dbReference>
<evidence type="ECO:0000313" key="5">
    <source>
        <dbReference type="EMBL" id="AWI55218.1"/>
    </source>
</evidence>
<gene>
    <name evidence="5" type="ORF">DEH84_10500</name>
</gene>
<feature type="region of interest" description="Disordered" evidence="2">
    <location>
        <begin position="119"/>
        <end position="145"/>
    </location>
</feature>
<dbReference type="InterPro" id="IPR011045">
    <property type="entry name" value="N2O_reductase_N"/>
</dbReference>
<dbReference type="InterPro" id="IPR051200">
    <property type="entry name" value="Host-pathogen_enzymatic-act"/>
</dbReference>